<name>A0ABS9TZ56_9MICC</name>
<comment type="caution">
    <text evidence="3">The sequence shown here is derived from an EMBL/GenBank/DDBJ whole genome shotgun (WGS) entry which is preliminary data.</text>
</comment>
<evidence type="ECO:0000256" key="1">
    <source>
        <dbReference type="SAM" id="MobiDB-lite"/>
    </source>
</evidence>
<reference evidence="3 4" key="1">
    <citation type="submission" date="2022-03" db="EMBL/GenBank/DDBJ databases">
        <title>Sinomonas sp. isolated from a soil.</title>
        <authorList>
            <person name="Han J."/>
            <person name="Kim D.-U."/>
        </authorList>
    </citation>
    <scope>NUCLEOTIDE SEQUENCE [LARGE SCALE GENOMIC DNA]</scope>
    <source>
        <strain evidence="3 4">5-5</strain>
    </source>
</reference>
<keyword evidence="4" id="KW-1185">Reference proteome</keyword>
<accession>A0ABS9TZ56</accession>
<evidence type="ECO:0000313" key="3">
    <source>
        <dbReference type="EMBL" id="MCH6469731.1"/>
    </source>
</evidence>
<dbReference type="RefSeq" id="WP_241053164.1">
    <property type="nucleotide sequence ID" value="NZ_JAKZBV010000001.1"/>
</dbReference>
<sequence length="169" mass="16781">MPASPTHAAHPSLFPARKAVLTTLAGASLVGAVAGCAPSGAAAAPDSTTSPAACASQPTAASTNPTSTAGAQPYHDGTFCADGHYVSPNGPETIGVALTLKSGVVTNVQITEHPTSANTRLYQRHFASGIKDVVVGKKLDSLNVGVVSGSSLTGQGFNDAVTAIKREAS</sequence>
<dbReference type="Proteomes" id="UP001202922">
    <property type="component" value="Unassembled WGS sequence"/>
</dbReference>
<feature type="compositionally biased region" description="Low complexity" evidence="1">
    <location>
        <begin position="40"/>
        <end position="69"/>
    </location>
</feature>
<proteinExistence type="predicted"/>
<gene>
    <name evidence="3" type="ORF">L0M17_06990</name>
</gene>
<evidence type="ECO:0000313" key="4">
    <source>
        <dbReference type="Proteomes" id="UP001202922"/>
    </source>
</evidence>
<dbReference type="PROSITE" id="PS51318">
    <property type="entry name" value="TAT"/>
    <property type="match status" value="1"/>
</dbReference>
<dbReference type="EMBL" id="JAKZBV010000001">
    <property type="protein sequence ID" value="MCH6469731.1"/>
    <property type="molecule type" value="Genomic_DNA"/>
</dbReference>
<feature type="region of interest" description="Disordered" evidence="1">
    <location>
        <begin position="40"/>
        <end position="70"/>
    </location>
</feature>
<dbReference type="InterPro" id="IPR006311">
    <property type="entry name" value="TAT_signal"/>
</dbReference>
<feature type="chain" id="PRO_5046978363" description="FMN-binding domain-containing protein" evidence="2">
    <location>
        <begin position="44"/>
        <end position="169"/>
    </location>
</feature>
<organism evidence="3 4">
    <name type="scientific">Sinomonas terrae</name>
    <dbReference type="NCBI Taxonomy" id="2908838"/>
    <lineage>
        <taxon>Bacteria</taxon>
        <taxon>Bacillati</taxon>
        <taxon>Actinomycetota</taxon>
        <taxon>Actinomycetes</taxon>
        <taxon>Micrococcales</taxon>
        <taxon>Micrococcaceae</taxon>
        <taxon>Sinomonas</taxon>
    </lineage>
</organism>
<protein>
    <recommendedName>
        <fullName evidence="5">FMN-binding domain-containing protein</fullName>
    </recommendedName>
</protein>
<evidence type="ECO:0000256" key="2">
    <source>
        <dbReference type="SAM" id="SignalP"/>
    </source>
</evidence>
<feature type="signal peptide" evidence="2">
    <location>
        <begin position="1"/>
        <end position="43"/>
    </location>
</feature>
<evidence type="ECO:0008006" key="5">
    <source>
        <dbReference type="Google" id="ProtNLM"/>
    </source>
</evidence>
<keyword evidence="2" id="KW-0732">Signal</keyword>